<evidence type="ECO:0000313" key="7">
    <source>
        <dbReference type="Proteomes" id="UP000030140"/>
    </source>
</evidence>
<dbReference type="OrthoDB" id="7960583at2"/>
<comment type="caution">
    <text evidence="6">The sequence shown here is derived from an EMBL/GenBank/DDBJ whole genome shotgun (WGS) entry which is preliminary data.</text>
</comment>
<dbReference type="EMBL" id="JSAQ01000001">
    <property type="protein sequence ID" value="KGO07040.1"/>
    <property type="molecule type" value="Genomic_DNA"/>
</dbReference>
<feature type="transmembrane region" description="Helical" evidence="5">
    <location>
        <begin position="95"/>
        <end position="112"/>
    </location>
</feature>
<dbReference type="InterPro" id="IPR032808">
    <property type="entry name" value="DoxX"/>
</dbReference>
<dbReference type="KEGG" id="ddo:I597_0763"/>
<dbReference type="AlphaFoldDB" id="A0A0A2H313"/>
<name>A0A0A2H313_9FLAO</name>
<dbReference type="Pfam" id="PF13564">
    <property type="entry name" value="DoxX_2"/>
    <property type="match status" value="1"/>
</dbReference>
<evidence type="ECO:0000256" key="4">
    <source>
        <dbReference type="ARBA" id="ARBA00023136"/>
    </source>
</evidence>
<comment type="subcellular location">
    <subcellularLocation>
        <location evidence="1">Membrane</location>
        <topology evidence="1">Multi-pass membrane protein</topology>
    </subcellularLocation>
</comment>
<evidence type="ECO:0000256" key="5">
    <source>
        <dbReference type="SAM" id="Phobius"/>
    </source>
</evidence>
<keyword evidence="7" id="KW-1185">Reference proteome</keyword>
<accession>A0A0A2H313</accession>
<keyword evidence="2 5" id="KW-0812">Transmembrane</keyword>
<organism evidence="6 7">
    <name type="scientific">Dokdonia donghaensis DSW-1</name>
    <dbReference type="NCBI Taxonomy" id="1300343"/>
    <lineage>
        <taxon>Bacteria</taxon>
        <taxon>Pseudomonadati</taxon>
        <taxon>Bacteroidota</taxon>
        <taxon>Flavobacteriia</taxon>
        <taxon>Flavobacteriales</taxon>
        <taxon>Flavobacteriaceae</taxon>
        <taxon>Dokdonia</taxon>
    </lineage>
</organism>
<evidence type="ECO:0000256" key="3">
    <source>
        <dbReference type="ARBA" id="ARBA00022989"/>
    </source>
</evidence>
<evidence type="ECO:0000313" key="6">
    <source>
        <dbReference type="EMBL" id="KGO07040.1"/>
    </source>
</evidence>
<gene>
    <name evidence="6" type="ORF">NV36_09455</name>
</gene>
<feature type="transmembrane region" description="Helical" evidence="5">
    <location>
        <begin position="72"/>
        <end position="89"/>
    </location>
</feature>
<dbReference type="RefSeq" id="WP_035326505.1">
    <property type="nucleotide sequence ID" value="NZ_CP015125.1"/>
</dbReference>
<evidence type="ECO:0000256" key="2">
    <source>
        <dbReference type="ARBA" id="ARBA00022692"/>
    </source>
</evidence>
<evidence type="ECO:0000256" key="1">
    <source>
        <dbReference type="ARBA" id="ARBA00004141"/>
    </source>
</evidence>
<dbReference type="GO" id="GO:0016020">
    <property type="term" value="C:membrane"/>
    <property type="evidence" value="ECO:0007669"/>
    <property type="project" value="UniProtKB-SubCell"/>
</dbReference>
<feature type="transmembrane region" description="Helical" evidence="5">
    <location>
        <begin position="42"/>
        <end position="63"/>
    </location>
</feature>
<sequence>MKTQRIIYWIATIGICAIMLYSAQMYFRNTAMVEGFFESLNYPTYIVIPLAILKIAGVIMVLWRGIPWLTEWAYAGIFLDVVLAAAAHYNADQDITLTLVATVLVLTSYFFGKEVRPMYR</sequence>
<keyword evidence="4 5" id="KW-0472">Membrane</keyword>
<protein>
    <recommendedName>
        <fullName evidence="8">DoxX-like family protein</fullName>
    </recommendedName>
</protein>
<evidence type="ECO:0008006" key="8">
    <source>
        <dbReference type="Google" id="ProtNLM"/>
    </source>
</evidence>
<reference evidence="6 7" key="1">
    <citation type="submission" date="2014-10" db="EMBL/GenBank/DDBJ databases">
        <title>Draft genome sequence of the proteorhodopsin-containing marine bacterium Dokdonia donghaensis.</title>
        <authorList>
            <person name="Gomez-Consarnau L."/>
            <person name="Gonzalez J.M."/>
            <person name="Riedel T."/>
            <person name="Jaenicke S."/>
            <person name="Wagner-Doebler I."/>
            <person name="Fuhrman J.A."/>
        </authorList>
    </citation>
    <scope>NUCLEOTIDE SEQUENCE [LARGE SCALE GENOMIC DNA]</scope>
    <source>
        <strain evidence="6 7">DSW-1</strain>
    </source>
</reference>
<dbReference type="Proteomes" id="UP000030140">
    <property type="component" value="Unassembled WGS sequence"/>
</dbReference>
<feature type="transmembrane region" description="Helical" evidence="5">
    <location>
        <begin position="7"/>
        <end position="27"/>
    </location>
</feature>
<proteinExistence type="predicted"/>
<dbReference type="PATRIC" id="fig|1300343.5.peg.774"/>
<keyword evidence="3 5" id="KW-1133">Transmembrane helix</keyword>